<dbReference type="Proteomes" id="UP000691718">
    <property type="component" value="Unassembled WGS sequence"/>
</dbReference>
<accession>A0A8S3XGM2</accession>
<protein>
    <submittedName>
        <fullName evidence="9">(apollo) hypothetical protein</fullName>
    </submittedName>
</protein>
<evidence type="ECO:0000256" key="3">
    <source>
        <dbReference type="ARBA" id="ARBA00006958"/>
    </source>
</evidence>
<evidence type="ECO:0000256" key="6">
    <source>
        <dbReference type="ARBA" id="ARBA00022801"/>
    </source>
</evidence>
<organism evidence="9 10">
    <name type="scientific">Parnassius apollo</name>
    <name type="common">Apollo butterfly</name>
    <name type="synonym">Papilio apollo</name>
    <dbReference type="NCBI Taxonomy" id="110799"/>
    <lineage>
        <taxon>Eukaryota</taxon>
        <taxon>Metazoa</taxon>
        <taxon>Ecdysozoa</taxon>
        <taxon>Arthropoda</taxon>
        <taxon>Hexapoda</taxon>
        <taxon>Insecta</taxon>
        <taxon>Pterygota</taxon>
        <taxon>Neoptera</taxon>
        <taxon>Endopterygota</taxon>
        <taxon>Lepidoptera</taxon>
        <taxon>Glossata</taxon>
        <taxon>Ditrysia</taxon>
        <taxon>Papilionoidea</taxon>
        <taxon>Papilionidae</taxon>
        <taxon>Parnassiinae</taxon>
        <taxon>Parnassini</taxon>
        <taxon>Parnassius</taxon>
        <taxon>Parnassius</taxon>
    </lineage>
</organism>
<evidence type="ECO:0000256" key="2">
    <source>
        <dbReference type="ARBA" id="ARBA00004123"/>
    </source>
</evidence>
<reference evidence="9" key="1">
    <citation type="submission" date="2021-04" db="EMBL/GenBank/DDBJ databases">
        <authorList>
            <person name="Tunstrom K."/>
        </authorList>
    </citation>
    <scope>NUCLEOTIDE SEQUENCE</scope>
</reference>
<dbReference type="GO" id="GO:0046872">
    <property type="term" value="F:metal ion binding"/>
    <property type="evidence" value="ECO:0007669"/>
    <property type="project" value="UniProtKB-KW"/>
</dbReference>
<keyword evidence="5" id="KW-0479">Metal-binding</keyword>
<dbReference type="GO" id="GO:0004518">
    <property type="term" value="F:nuclease activity"/>
    <property type="evidence" value="ECO:0007669"/>
    <property type="project" value="UniProtKB-KW"/>
</dbReference>
<keyword evidence="4" id="KW-0540">Nuclease</keyword>
<comment type="similarity">
    <text evidence="3">Belongs to the HARBI1 family.</text>
</comment>
<keyword evidence="6" id="KW-0378">Hydrolase</keyword>
<comment type="subcellular location">
    <subcellularLocation>
        <location evidence="2">Nucleus</location>
    </subcellularLocation>
</comment>
<name>A0A8S3XGM2_PARAO</name>
<dbReference type="AlphaFoldDB" id="A0A8S3XGM2"/>
<dbReference type="GO" id="GO:0005634">
    <property type="term" value="C:nucleus"/>
    <property type="evidence" value="ECO:0007669"/>
    <property type="project" value="UniProtKB-SubCell"/>
</dbReference>
<dbReference type="PANTHER" id="PTHR22930:SF269">
    <property type="entry name" value="NUCLEASE HARBI1-LIKE PROTEIN"/>
    <property type="match status" value="1"/>
</dbReference>
<evidence type="ECO:0000313" key="10">
    <source>
        <dbReference type="Proteomes" id="UP000691718"/>
    </source>
</evidence>
<dbReference type="InterPro" id="IPR027806">
    <property type="entry name" value="HARBI1_dom"/>
</dbReference>
<dbReference type="InterPro" id="IPR045249">
    <property type="entry name" value="HARBI1-like"/>
</dbReference>
<proteinExistence type="inferred from homology"/>
<dbReference type="OrthoDB" id="2668416at2759"/>
<keyword evidence="7" id="KW-0539">Nucleus</keyword>
<comment type="caution">
    <text evidence="9">The sequence shown here is derived from an EMBL/GenBank/DDBJ whole genome shotgun (WGS) entry which is preliminary data.</text>
</comment>
<dbReference type="Pfam" id="PF13359">
    <property type="entry name" value="DDE_Tnp_4"/>
    <property type="match status" value="1"/>
</dbReference>
<dbReference type="EMBL" id="CAJQZP010001128">
    <property type="protein sequence ID" value="CAG5019115.1"/>
    <property type="molecule type" value="Genomic_DNA"/>
</dbReference>
<evidence type="ECO:0000313" key="9">
    <source>
        <dbReference type="EMBL" id="CAG5019115.1"/>
    </source>
</evidence>
<evidence type="ECO:0000256" key="7">
    <source>
        <dbReference type="ARBA" id="ARBA00023242"/>
    </source>
</evidence>
<dbReference type="PANTHER" id="PTHR22930">
    <property type="match status" value="1"/>
</dbReference>
<evidence type="ECO:0000256" key="1">
    <source>
        <dbReference type="ARBA" id="ARBA00001968"/>
    </source>
</evidence>
<gene>
    <name evidence="9" type="ORF">PAPOLLO_LOCUS16991</name>
</gene>
<sequence>MKPPSSQERWLEISDNFYRKTNFSNCLGAVDGTHIRLIAPHFGGSNYYNYKNYNSIVLMAVVDADYRFIAVDIGSYGREGDSSIFKHWNFGKRLSEYRLNLSAPKALPNTTMTTPHVFLGDEAFTLVSDFLRPYPRNNLNNTCRVFNYRLSRARRIVECAFGILSNKWRVMKNYNCD</sequence>
<dbReference type="GO" id="GO:0016787">
    <property type="term" value="F:hydrolase activity"/>
    <property type="evidence" value="ECO:0007669"/>
    <property type="project" value="UniProtKB-KW"/>
</dbReference>
<evidence type="ECO:0000259" key="8">
    <source>
        <dbReference type="Pfam" id="PF13359"/>
    </source>
</evidence>
<feature type="domain" description="DDE Tnp4" evidence="8">
    <location>
        <begin position="30"/>
        <end position="173"/>
    </location>
</feature>
<evidence type="ECO:0000256" key="5">
    <source>
        <dbReference type="ARBA" id="ARBA00022723"/>
    </source>
</evidence>
<comment type="cofactor">
    <cofactor evidence="1">
        <name>a divalent metal cation</name>
        <dbReference type="ChEBI" id="CHEBI:60240"/>
    </cofactor>
</comment>
<evidence type="ECO:0000256" key="4">
    <source>
        <dbReference type="ARBA" id="ARBA00022722"/>
    </source>
</evidence>
<keyword evidence="10" id="KW-1185">Reference proteome</keyword>